<evidence type="ECO:0000256" key="13">
    <source>
        <dbReference type="SAM" id="Phobius"/>
    </source>
</evidence>
<dbReference type="EMBL" id="JAERQG010000003">
    <property type="protein sequence ID" value="MBL0766155.1"/>
    <property type="molecule type" value="Genomic_DNA"/>
</dbReference>
<dbReference type="InterPro" id="IPR010617">
    <property type="entry name" value="TMEM175-like"/>
</dbReference>
<keyword evidence="8 13" id="KW-1133">Transmembrane helix</keyword>
<dbReference type="GO" id="GO:0016020">
    <property type="term" value="C:membrane"/>
    <property type="evidence" value="ECO:0007669"/>
    <property type="project" value="UniProtKB-SubCell"/>
</dbReference>
<keyword evidence="9" id="KW-0406">Ion transport</keyword>
<evidence type="ECO:0000256" key="5">
    <source>
        <dbReference type="ARBA" id="ARBA00022692"/>
    </source>
</evidence>
<evidence type="ECO:0000256" key="2">
    <source>
        <dbReference type="ARBA" id="ARBA00006920"/>
    </source>
</evidence>
<keyword evidence="6" id="KW-0631">Potassium channel</keyword>
<organism evidence="14 15">
    <name type="scientific">Marivirga atlantica</name>
    <dbReference type="NCBI Taxonomy" id="1548457"/>
    <lineage>
        <taxon>Bacteria</taxon>
        <taxon>Pseudomonadati</taxon>
        <taxon>Bacteroidota</taxon>
        <taxon>Cytophagia</taxon>
        <taxon>Cytophagales</taxon>
        <taxon>Marivirgaceae</taxon>
        <taxon>Marivirga</taxon>
    </lineage>
</organism>
<comment type="catalytic activity">
    <reaction evidence="12">
        <text>K(+)(in) = K(+)(out)</text>
        <dbReference type="Rhea" id="RHEA:29463"/>
        <dbReference type="ChEBI" id="CHEBI:29103"/>
    </reaction>
</comment>
<name>A0A937AC78_9BACT</name>
<dbReference type="GO" id="GO:0005267">
    <property type="term" value="F:potassium channel activity"/>
    <property type="evidence" value="ECO:0007669"/>
    <property type="project" value="UniProtKB-KW"/>
</dbReference>
<sequence length="252" mass="28973">MIRKAVKKSHGGLNPEFRYRGEEQTRIETFSDAVFALAVTLMVLSSTVPNTFADLQKSLADVVPFGICIVLLSVIWFQHYIFFIRYGFRDVKIVAINTILLFLVLIYVYPLKFLFKFLFGMYSALLTDDRETFNYLNTEVINSSEMSSLLFIYGIGAMLIFLVLAWMYALANSRRRAIGLNTVEVFLTRTGIYNNLLMAAVPFISCIITLIPFSNQFSKVIIAGFSYWLYPVLLPTFHAIRNKRYKKLLLNI</sequence>
<feature type="transmembrane region" description="Helical" evidence="13">
    <location>
        <begin position="192"/>
        <end position="214"/>
    </location>
</feature>
<comment type="similarity">
    <text evidence="2">Belongs to the TMEM175 family.</text>
</comment>
<keyword evidence="4" id="KW-0633">Potassium transport</keyword>
<dbReference type="GO" id="GO:0015252">
    <property type="term" value="F:proton channel activity"/>
    <property type="evidence" value="ECO:0007669"/>
    <property type="project" value="InterPro"/>
</dbReference>
<evidence type="ECO:0000256" key="1">
    <source>
        <dbReference type="ARBA" id="ARBA00004141"/>
    </source>
</evidence>
<keyword evidence="10 13" id="KW-0472">Membrane</keyword>
<proteinExistence type="inferred from homology"/>
<evidence type="ECO:0000256" key="4">
    <source>
        <dbReference type="ARBA" id="ARBA00022538"/>
    </source>
</evidence>
<protein>
    <submittedName>
        <fullName evidence="14">DUF1211 domain-containing protein</fullName>
    </submittedName>
</protein>
<gene>
    <name evidence="14" type="ORF">JKP34_12885</name>
</gene>
<evidence type="ECO:0000256" key="7">
    <source>
        <dbReference type="ARBA" id="ARBA00022958"/>
    </source>
</evidence>
<comment type="caution">
    <text evidence="14">The sequence shown here is derived from an EMBL/GenBank/DDBJ whole genome shotgun (WGS) entry which is preliminary data.</text>
</comment>
<comment type="subcellular location">
    <subcellularLocation>
        <location evidence="1">Membrane</location>
        <topology evidence="1">Multi-pass membrane protein</topology>
    </subcellularLocation>
</comment>
<evidence type="ECO:0000256" key="8">
    <source>
        <dbReference type="ARBA" id="ARBA00022989"/>
    </source>
</evidence>
<evidence type="ECO:0000256" key="9">
    <source>
        <dbReference type="ARBA" id="ARBA00023065"/>
    </source>
</evidence>
<evidence type="ECO:0000313" key="14">
    <source>
        <dbReference type="EMBL" id="MBL0766155.1"/>
    </source>
</evidence>
<feature type="transmembrane region" description="Helical" evidence="13">
    <location>
        <begin position="94"/>
        <end position="115"/>
    </location>
</feature>
<evidence type="ECO:0000256" key="11">
    <source>
        <dbReference type="ARBA" id="ARBA00023303"/>
    </source>
</evidence>
<feature type="transmembrane region" description="Helical" evidence="13">
    <location>
        <begin position="150"/>
        <end position="171"/>
    </location>
</feature>
<dbReference type="Pfam" id="PF06736">
    <property type="entry name" value="TMEM175"/>
    <property type="match status" value="1"/>
</dbReference>
<reference evidence="14" key="1">
    <citation type="submission" date="2021-01" db="EMBL/GenBank/DDBJ databases">
        <title>Marivirga sp. nov., isolated from intertidal surface sediments.</title>
        <authorList>
            <person name="Zhang M."/>
        </authorList>
    </citation>
    <scope>NUCLEOTIDE SEQUENCE</scope>
    <source>
        <strain evidence="14">SM1354</strain>
    </source>
</reference>
<keyword evidence="5 13" id="KW-0812">Transmembrane</keyword>
<dbReference type="RefSeq" id="WP_201922117.1">
    <property type="nucleotide sequence ID" value="NZ_JAERQG010000003.1"/>
</dbReference>
<evidence type="ECO:0000256" key="12">
    <source>
        <dbReference type="ARBA" id="ARBA00034430"/>
    </source>
</evidence>
<keyword evidence="7" id="KW-0630">Potassium</keyword>
<keyword evidence="15" id="KW-1185">Reference proteome</keyword>
<evidence type="ECO:0000313" key="15">
    <source>
        <dbReference type="Proteomes" id="UP000642920"/>
    </source>
</evidence>
<evidence type="ECO:0000256" key="10">
    <source>
        <dbReference type="ARBA" id="ARBA00023136"/>
    </source>
</evidence>
<feature type="transmembrane region" description="Helical" evidence="13">
    <location>
        <begin position="62"/>
        <end position="82"/>
    </location>
</feature>
<keyword evidence="3" id="KW-0813">Transport</keyword>
<accession>A0A937AC78</accession>
<keyword evidence="11" id="KW-0407">Ion channel</keyword>
<evidence type="ECO:0000256" key="6">
    <source>
        <dbReference type="ARBA" id="ARBA00022826"/>
    </source>
</evidence>
<evidence type="ECO:0000256" key="3">
    <source>
        <dbReference type="ARBA" id="ARBA00022448"/>
    </source>
</evidence>
<feature type="transmembrane region" description="Helical" evidence="13">
    <location>
        <begin position="220"/>
        <end position="240"/>
    </location>
</feature>
<feature type="transmembrane region" description="Helical" evidence="13">
    <location>
        <begin position="30"/>
        <end position="50"/>
    </location>
</feature>
<dbReference type="AlphaFoldDB" id="A0A937AC78"/>
<dbReference type="Proteomes" id="UP000642920">
    <property type="component" value="Unassembled WGS sequence"/>
</dbReference>